<feature type="non-terminal residue" evidence="2">
    <location>
        <position position="659"/>
    </location>
</feature>
<protein>
    <recommendedName>
        <fullName evidence="1">Apple domain-containing protein</fullName>
    </recommendedName>
</protein>
<gene>
    <name evidence="2" type="ORF">THAOC_18708</name>
</gene>
<name>K0S445_THAOC</name>
<dbReference type="AlphaFoldDB" id="K0S445"/>
<evidence type="ECO:0000313" key="2">
    <source>
        <dbReference type="EMBL" id="EJK60878.1"/>
    </source>
</evidence>
<feature type="domain" description="Apple" evidence="1">
    <location>
        <begin position="422"/>
        <end position="450"/>
    </location>
</feature>
<evidence type="ECO:0000313" key="3">
    <source>
        <dbReference type="Proteomes" id="UP000266841"/>
    </source>
</evidence>
<feature type="domain" description="Apple" evidence="1">
    <location>
        <begin position="97"/>
        <end position="124"/>
    </location>
</feature>
<evidence type="ECO:0000259" key="1">
    <source>
        <dbReference type="Pfam" id="PF14295"/>
    </source>
</evidence>
<accession>K0S445</accession>
<keyword evidence="3" id="KW-1185">Reference proteome</keyword>
<organism evidence="2 3">
    <name type="scientific">Thalassiosira oceanica</name>
    <name type="common">Marine diatom</name>
    <dbReference type="NCBI Taxonomy" id="159749"/>
    <lineage>
        <taxon>Eukaryota</taxon>
        <taxon>Sar</taxon>
        <taxon>Stramenopiles</taxon>
        <taxon>Ochrophyta</taxon>
        <taxon>Bacillariophyta</taxon>
        <taxon>Coscinodiscophyceae</taxon>
        <taxon>Thalassiosirophycidae</taxon>
        <taxon>Thalassiosirales</taxon>
        <taxon>Thalassiosiraceae</taxon>
        <taxon>Thalassiosira</taxon>
    </lineage>
</organism>
<dbReference type="EMBL" id="AGNL01020621">
    <property type="protein sequence ID" value="EJK60878.1"/>
    <property type="molecule type" value="Genomic_DNA"/>
</dbReference>
<proteinExistence type="predicted"/>
<dbReference type="InterPro" id="IPR003609">
    <property type="entry name" value="Pan_app"/>
</dbReference>
<comment type="caution">
    <text evidence="2">The sequence shown here is derived from an EMBL/GenBank/DDBJ whole genome shotgun (WGS) entry which is preliminary data.</text>
</comment>
<dbReference type="Proteomes" id="UP000266841">
    <property type="component" value="Unassembled WGS sequence"/>
</dbReference>
<dbReference type="Pfam" id="PF14295">
    <property type="entry name" value="PAN_4"/>
    <property type="match status" value="2"/>
</dbReference>
<sequence length="659" mass="71548">MNLPSSVSTIEGCAEACQDLGNFRAQVGFTFSGSQCYCHYNDGNSPSGNSEYGLSWRNSHPVVGPGSDPNSNYVCYSNNRFMLVEGYTSKGDGKCVDSAGQPYNSVEINSIGTTHHCAATCRHLGNLRSHAGFNYDGSTCSCLYIDGRGPYGNDESGLTLTANNGTGFVVDVNESAVGSECYSHNDYEPFDEYDFVGRGWCRDVSNRDFNRVNLPSSVSTIEGCAEACQDLGNFRAQVGFTFSGSQCYCHYNDGNSPSGNSEYGLSWRNSHPVVGPVFKGSDPYSRDWVCYSNNRFMLVKGYTSKGDGKCVDSAGQPYNSVEINSIGTTQICAATCRSLGNLRSQAGFNYDGSTCSCLYIDGRGPYSNDESGLTLTGNNGTGFVIDVDETAVGSECYSHNDYEPFDEYDFVGRGWCRDAHNRDFNRVNLPSSVSTLEGCAEACQNLGNFRAQVGFTFSGSQCYCHYNDGNSPSGNSEYGLSWRSSYPVVFPVRGHDPISSYICYSNNRFMQVEGYTSKGDGKCVDSAGQPYNSVEINSIGTTQYCAATCRSLGNLRSQAGFNYDGSTCSCLYIDGRGPYGNDESGLTLTGNNGTGFVVDVDESAVGSECYSHNDYEPFDEYDFVGRGWCRDAHNRDFNRKDMPLSVSTLEGCAEACQNL</sequence>
<reference evidence="2 3" key="1">
    <citation type="journal article" date="2012" name="Genome Biol.">
        <title>Genome and low-iron response of an oceanic diatom adapted to chronic iron limitation.</title>
        <authorList>
            <person name="Lommer M."/>
            <person name="Specht M."/>
            <person name="Roy A.S."/>
            <person name="Kraemer L."/>
            <person name="Andreson R."/>
            <person name="Gutowska M.A."/>
            <person name="Wolf J."/>
            <person name="Bergner S.V."/>
            <person name="Schilhabel M.B."/>
            <person name="Klostermeier U.C."/>
            <person name="Beiko R.G."/>
            <person name="Rosenstiel P."/>
            <person name="Hippler M."/>
            <person name="Laroche J."/>
        </authorList>
    </citation>
    <scope>NUCLEOTIDE SEQUENCE [LARGE SCALE GENOMIC DNA]</scope>
    <source>
        <strain evidence="2 3">CCMP1005</strain>
    </source>
</reference>